<evidence type="ECO:0000313" key="2">
    <source>
        <dbReference type="EMBL" id="RWY41765.1"/>
    </source>
</evidence>
<dbReference type="Proteomes" id="UP000287168">
    <property type="component" value="Unassembled WGS sequence"/>
</dbReference>
<proteinExistence type="predicted"/>
<reference evidence="2 3" key="1">
    <citation type="journal article" date="2015" name="Int. J. Syst. Evol. Microbiol.">
        <title>Gemmobacter intermedius sp. nov., isolated from a white stork (Ciconia ciconia).</title>
        <authorList>
            <person name="Kampfer P."/>
            <person name="Jerzak L."/>
            <person name="Wilharm G."/>
            <person name="Golke J."/>
            <person name="Busse H.J."/>
            <person name="Glaeser S.P."/>
        </authorList>
    </citation>
    <scope>NUCLEOTIDE SEQUENCE [LARGE SCALE GENOMIC DNA]</scope>
    <source>
        <strain evidence="2 3">119/4</strain>
    </source>
</reference>
<feature type="domain" description="Lysozyme inhibitor LprI-like N-terminal" evidence="1">
    <location>
        <begin position="3"/>
        <end position="80"/>
    </location>
</feature>
<dbReference type="Pfam" id="PF07007">
    <property type="entry name" value="LprI"/>
    <property type="match status" value="1"/>
</dbReference>
<dbReference type="Gene3D" id="1.20.1270.180">
    <property type="match status" value="1"/>
</dbReference>
<protein>
    <submittedName>
        <fullName evidence="2">DUF1311 domain-containing protein</fullName>
    </submittedName>
</protein>
<evidence type="ECO:0000259" key="1">
    <source>
        <dbReference type="Pfam" id="PF07007"/>
    </source>
</evidence>
<keyword evidence="3" id="KW-1185">Reference proteome</keyword>
<organism evidence="2 3">
    <name type="scientific">Falsigemmobacter intermedius</name>
    <dbReference type="NCBI Taxonomy" id="1553448"/>
    <lineage>
        <taxon>Bacteria</taxon>
        <taxon>Pseudomonadati</taxon>
        <taxon>Pseudomonadota</taxon>
        <taxon>Alphaproteobacteria</taxon>
        <taxon>Rhodobacterales</taxon>
        <taxon>Paracoccaceae</taxon>
        <taxon>Falsigemmobacter</taxon>
    </lineage>
</organism>
<dbReference type="AlphaFoldDB" id="A0A3S3UWZ6"/>
<accession>A0A3S3UWZ6</accession>
<name>A0A3S3UWZ6_9RHOB</name>
<dbReference type="OrthoDB" id="7340239at2"/>
<dbReference type="InterPro" id="IPR009739">
    <property type="entry name" value="LprI-like_N"/>
</dbReference>
<dbReference type="EMBL" id="SBLC01000009">
    <property type="protein sequence ID" value="RWY41765.1"/>
    <property type="molecule type" value="Genomic_DNA"/>
</dbReference>
<gene>
    <name evidence="2" type="ORF">EP867_08510</name>
</gene>
<sequence>MDHHKRSDREMGRIYNALVAAMQGFEPEDVPRLRAAQRAWIAFRDADCEVAKFRDRGGREELIYQAECLILRTQSRTSELNHWLQSIKR</sequence>
<comment type="caution">
    <text evidence="2">The sequence shown here is derived from an EMBL/GenBank/DDBJ whole genome shotgun (WGS) entry which is preliminary data.</text>
</comment>
<evidence type="ECO:0000313" key="3">
    <source>
        <dbReference type="Proteomes" id="UP000287168"/>
    </source>
</evidence>